<organism evidence="2 3">
    <name type="scientific">Chryseobacterium edaphi</name>
    <dbReference type="NCBI Taxonomy" id="2976532"/>
    <lineage>
        <taxon>Bacteria</taxon>
        <taxon>Pseudomonadati</taxon>
        <taxon>Bacteroidota</taxon>
        <taxon>Flavobacteriia</taxon>
        <taxon>Flavobacteriales</taxon>
        <taxon>Weeksellaceae</taxon>
        <taxon>Chryseobacterium group</taxon>
        <taxon>Chryseobacterium</taxon>
    </lineage>
</organism>
<evidence type="ECO:0000313" key="2">
    <source>
        <dbReference type="EMBL" id="MCU7616204.1"/>
    </source>
</evidence>
<gene>
    <name evidence="2" type="ORF">NZ698_03260</name>
</gene>
<feature type="compositionally biased region" description="Polar residues" evidence="1">
    <location>
        <begin position="49"/>
        <end position="65"/>
    </location>
</feature>
<feature type="region of interest" description="Disordered" evidence="1">
    <location>
        <begin position="1"/>
        <end position="65"/>
    </location>
</feature>
<dbReference type="Proteomes" id="UP001208649">
    <property type="component" value="Unassembled WGS sequence"/>
</dbReference>
<name>A0ABT2W4D6_9FLAO</name>
<proteinExistence type="predicted"/>
<protein>
    <submittedName>
        <fullName evidence="2">Uncharacterized protein</fullName>
    </submittedName>
</protein>
<reference evidence="3" key="1">
    <citation type="submission" date="2023-07" db="EMBL/GenBank/DDBJ databases">
        <title>Chryseobacterium sp. strain PBS4-4 Genome sequencing and assembly.</title>
        <authorList>
            <person name="Jung Y."/>
        </authorList>
    </citation>
    <scope>NUCLEOTIDE SEQUENCE [LARGE SCALE GENOMIC DNA]</scope>
    <source>
        <strain evidence="3">PBS4-4</strain>
    </source>
</reference>
<dbReference type="RefSeq" id="WP_263001659.1">
    <property type="nucleotide sequence ID" value="NZ_JAOTEM010000001.1"/>
</dbReference>
<evidence type="ECO:0000313" key="3">
    <source>
        <dbReference type="Proteomes" id="UP001208649"/>
    </source>
</evidence>
<accession>A0ABT2W4D6</accession>
<evidence type="ECO:0000256" key="1">
    <source>
        <dbReference type="SAM" id="MobiDB-lite"/>
    </source>
</evidence>
<sequence>MTERGATVNSKWSNKSGKMNPNTRRVNNADVNNMLRNVRFNKSGKGQIGRTTNTIYNENGAKKTN</sequence>
<comment type="caution">
    <text evidence="2">The sequence shown here is derived from an EMBL/GenBank/DDBJ whole genome shotgun (WGS) entry which is preliminary data.</text>
</comment>
<dbReference type="EMBL" id="JAOTEM010000001">
    <property type="protein sequence ID" value="MCU7616204.1"/>
    <property type="molecule type" value="Genomic_DNA"/>
</dbReference>
<feature type="compositionally biased region" description="Polar residues" evidence="1">
    <location>
        <begin position="7"/>
        <end position="35"/>
    </location>
</feature>
<keyword evidence="3" id="KW-1185">Reference proteome</keyword>